<dbReference type="GO" id="GO:0004089">
    <property type="term" value="F:carbonate dehydratase activity"/>
    <property type="evidence" value="ECO:0007669"/>
    <property type="project" value="UniProtKB-UniRule"/>
</dbReference>
<organism evidence="10 11">
    <name type="scientific">Ephemerocybe angulata</name>
    <dbReference type="NCBI Taxonomy" id="980116"/>
    <lineage>
        <taxon>Eukaryota</taxon>
        <taxon>Fungi</taxon>
        <taxon>Dikarya</taxon>
        <taxon>Basidiomycota</taxon>
        <taxon>Agaricomycotina</taxon>
        <taxon>Agaricomycetes</taxon>
        <taxon>Agaricomycetidae</taxon>
        <taxon>Agaricales</taxon>
        <taxon>Agaricineae</taxon>
        <taxon>Psathyrellaceae</taxon>
        <taxon>Ephemerocybe</taxon>
    </lineage>
</organism>
<evidence type="ECO:0000256" key="4">
    <source>
        <dbReference type="ARBA" id="ARBA00022833"/>
    </source>
</evidence>
<dbReference type="GO" id="GO:0034599">
    <property type="term" value="P:cellular response to oxidative stress"/>
    <property type="evidence" value="ECO:0007669"/>
    <property type="project" value="TreeGrafter"/>
</dbReference>
<dbReference type="AlphaFoldDB" id="A0A8H6IFM9"/>
<dbReference type="OrthoDB" id="10248475at2759"/>
<dbReference type="PANTHER" id="PTHR11002:SF76">
    <property type="entry name" value="CARBONIC ANHYDRASE"/>
    <property type="match status" value="1"/>
</dbReference>
<evidence type="ECO:0000256" key="8">
    <source>
        <dbReference type="RuleBase" id="RU003956"/>
    </source>
</evidence>
<feature type="signal peptide" evidence="9">
    <location>
        <begin position="1"/>
        <end position="24"/>
    </location>
</feature>
<evidence type="ECO:0000256" key="9">
    <source>
        <dbReference type="SAM" id="SignalP"/>
    </source>
</evidence>
<comment type="cofactor">
    <cofactor evidence="7">
        <name>Zn(2+)</name>
        <dbReference type="ChEBI" id="CHEBI:29105"/>
    </cofactor>
    <text evidence="7">Binds 1 zinc ion per subunit.</text>
</comment>
<reference evidence="10 11" key="1">
    <citation type="submission" date="2020-07" db="EMBL/GenBank/DDBJ databases">
        <title>Comparative genomics of pyrophilous fungi reveals a link between fire events and developmental genes.</title>
        <authorList>
            <consortium name="DOE Joint Genome Institute"/>
            <person name="Steindorff A.S."/>
            <person name="Carver A."/>
            <person name="Calhoun S."/>
            <person name="Stillman K."/>
            <person name="Liu H."/>
            <person name="Lipzen A."/>
            <person name="Pangilinan J."/>
            <person name="Labutti K."/>
            <person name="Bruns T.D."/>
            <person name="Grigoriev I.V."/>
        </authorList>
    </citation>
    <scope>NUCLEOTIDE SEQUENCE [LARGE SCALE GENOMIC DNA]</scope>
    <source>
        <strain evidence="10 11">CBS 144469</strain>
    </source>
</reference>
<evidence type="ECO:0000256" key="7">
    <source>
        <dbReference type="PIRSR" id="PIRSR601765-1"/>
    </source>
</evidence>
<sequence>MLRPPLALFVLSSSLFTAFLHTSALTVPSDEAKLLSSRSDAPSASDFDVLYQGNQAFRAKDPALLQDLANNGQHPPFLFIGCSDSRVSEGTVFDAKPGTFFAERNIANQYSRQDSNIRSILAYGLEELHVKHVVVMGHYGCGGVAASVATPPSLPWDEATAAIQQWIAPIRVTYQTSERKEVVEMRHRNQGNGTVSAPALHDAGFRALVEENVKNTVKRIASDTMVVELLQDSAHPFFIHGWVYDIENGEVKDLDVSVGPRGSTIPAIPFHASAASLVRRH</sequence>
<keyword evidence="11" id="KW-1185">Reference proteome</keyword>
<dbReference type="Gene3D" id="3.40.1050.10">
    <property type="entry name" value="Carbonic anhydrase"/>
    <property type="match status" value="1"/>
</dbReference>
<dbReference type="SMART" id="SM00947">
    <property type="entry name" value="Pro_CA"/>
    <property type="match status" value="1"/>
</dbReference>
<dbReference type="Proteomes" id="UP000521943">
    <property type="component" value="Unassembled WGS sequence"/>
</dbReference>
<feature type="binding site" evidence="7">
    <location>
        <position position="84"/>
    </location>
    <ligand>
        <name>Zn(2+)</name>
        <dbReference type="ChEBI" id="CHEBI:29105"/>
    </ligand>
</feature>
<evidence type="ECO:0000256" key="5">
    <source>
        <dbReference type="ARBA" id="ARBA00023239"/>
    </source>
</evidence>
<dbReference type="PANTHER" id="PTHR11002">
    <property type="entry name" value="CARBONIC ANHYDRASE"/>
    <property type="match status" value="1"/>
</dbReference>
<evidence type="ECO:0000256" key="1">
    <source>
        <dbReference type="ARBA" id="ARBA00006217"/>
    </source>
</evidence>
<gene>
    <name evidence="10" type="ORF">DFP72DRAFT_870758</name>
</gene>
<dbReference type="SUPFAM" id="SSF53056">
    <property type="entry name" value="beta-carbonic anhydrase, cab"/>
    <property type="match status" value="1"/>
</dbReference>
<keyword evidence="5 8" id="KW-0456">Lyase</keyword>
<evidence type="ECO:0000313" key="11">
    <source>
        <dbReference type="Proteomes" id="UP000521943"/>
    </source>
</evidence>
<keyword evidence="9" id="KW-0732">Signal</keyword>
<evidence type="ECO:0000256" key="6">
    <source>
        <dbReference type="ARBA" id="ARBA00048348"/>
    </source>
</evidence>
<protein>
    <recommendedName>
        <fullName evidence="2 8">Carbonic anhydrase</fullName>
        <ecNumber evidence="2 8">4.2.1.1</ecNumber>
    </recommendedName>
    <alternativeName>
        <fullName evidence="8">Carbonate dehydratase</fullName>
    </alternativeName>
</protein>
<dbReference type="InterPro" id="IPR036874">
    <property type="entry name" value="Carbonic_anhydrase_sf"/>
</dbReference>
<evidence type="ECO:0000313" key="10">
    <source>
        <dbReference type="EMBL" id="KAF6764109.1"/>
    </source>
</evidence>
<feature type="binding site" evidence="7">
    <location>
        <position position="138"/>
    </location>
    <ligand>
        <name>Zn(2+)</name>
        <dbReference type="ChEBI" id="CHEBI:29105"/>
    </ligand>
</feature>
<dbReference type="GO" id="GO:0071244">
    <property type="term" value="P:cellular response to carbon dioxide"/>
    <property type="evidence" value="ECO:0007669"/>
    <property type="project" value="TreeGrafter"/>
</dbReference>
<comment type="function">
    <text evidence="8">Reversible hydration of carbon dioxide.</text>
</comment>
<dbReference type="Pfam" id="PF00484">
    <property type="entry name" value="Pro_CA"/>
    <property type="match status" value="1"/>
</dbReference>
<accession>A0A8H6IFM9</accession>
<evidence type="ECO:0000256" key="2">
    <source>
        <dbReference type="ARBA" id="ARBA00012925"/>
    </source>
</evidence>
<dbReference type="EMBL" id="JACGCI010000004">
    <property type="protein sequence ID" value="KAF6764109.1"/>
    <property type="molecule type" value="Genomic_DNA"/>
</dbReference>
<feature type="chain" id="PRO_5034938052" description="Carbonic anhydrase" evidence="9">
    <location>
        <begin position="25"/>
        <end position="281"/>
    </location>
</feature>
<dbReference type="EC" id="4.2.1.1" evidence="2 8"/>
<feature type="binding site" evidence="7">
    <location>
        <position position="141"/>
    </location>
    <ligand>
        <name>Zn(2+)</name>
        <dbReference type="ChEBI" id="CHEBI:29105"/>
    </ligand>
</feature>
<dbReference type="InterPro" id="IPR001765">
    <property type="entry name" value="Carbonic_anhydrase"/>
</dbReference>
<feature type="binding site" evidence="7">
    <location>
        <position position="82"/>
    </location>
    <ligand>
        <name>Zn(2+)</name>
        <dbReference type="ChEBI" id="CHEBI:29105"/>
    </ligand>
</feature>
<name>A0A8H6IFM9_9AGAR</name>
<proteinExistence type="inferred from homology"/>
<dbReference type="GO" id="GO:0008270">
    <property type="term" value="F:zinc ion binding"/>
    <property type="evidence" value="ECO:0007669"/>
    <property type="project" value="UniProtKB-UniRule"/>
</dbReference>
<comment type="catalytic activity">
    <reaction evidence="6 8">
        <text>hydrogencarbonate + H(+) = CO2 + H2O</text>
        <dbReference type="Rhea" id="RHEA:10748"/>
        <dbReference type="ChEBI" id="CHEBI:15377"/>
        <dbReference type="ChEBI" id="CHEBI:15378"/>
        <dbReference type="ChEBI" id="CHEBI:16526"/>
        <dbReference type="ChEBI" id="CHEBI:17544"/>
        <dbReference type="EC" id="4.2.1.1"/>
    </reaction>
</comment>
<evidence type="ECO:0000256" key="3">
    <source>
        <dbReference type="ARBA" id="ARBA00022723"/>
    </source>
</evidence>
<keyword evidence="3 7" id="KW-0479">Metal-binding</keyword>
<comment type="caution">
    <text evidence="10">The sequence shown here is derived from an EMBL/GenBank/DDBJ whole genome shotgun (WGS) entry which is preliminary data.</text>
</comment>
<comment type="similarity">
    <text evidence="1 8">Belongs to the beta-class carbonic anhydrase family.</text>
</comment>
<keyword evidence="4 7" id="KW-0862">Zinc</keyword>